<name>A0A089HIJ3_PAEDU</name>
<evidence type="ECO:0000256" key="1">
    <source>
        <dbReference type="SAM" id="Phobius"/>
    </source>
</evidence>
<dbReference type="Proteomes" id="UP000029409">
    <property type="component" value="Chromosome"/>
</dbReference>
<sequence length="61" mass="7057">MFKFRIMDYIIVFILISLIGAVNIVKTDDYFPVIVKLLIYALIFSIVVGTITNLIFKSRKD</sequence>
<dbReference type="EMBL" id="CP009288">
    <property type="protein sequence ID" value="AIQ10887.1"/>
    <property type="molecule type" value="Genomic_DNA"/>
</dbReference>
<accession>A0A089HIJ3</accession>
<reference evidence="2 3" key="1">
    <citation type="submission" date="2014-08" db="EMBL/GenBank/DDBJ databases">
        <title>Comparative genomics of the Paenibacillus odorifer group.</title>
        <authorList>
            <person name="den Bakker H.C."/>
            <person name="Tsai Y.-C."/>
            <person name="Martin N."/>
            <person name="Korlach J."/>
            <person name="Wiedmann M."/>
        </authorList>
    </citation>
    <scope>NUCLEOTIDE SEQUENCE [LARGE SCALE GENOMIC DNA]</scope>
    <source>
        <strain evidence="2 3">DSM 1735</strain>
    </source>
</reference>
<keyword evidence="1" id="KW-0812">Transmembrane</keyword>
<feature type="transmembrane region" description="Helical" evidence="1">
    <location>
        <begin position="37"/>
        <end position="56"/>
    </location>
</feature>
<dbReference type="AlphaFoldDB" id="A0A089HIJ3"/>
<feature type="transmembrane region" description="Helical" evidence="1">
    <location>
        <begin position="7"/>
        <end position="25"/>
    </location>
</feature>
<protein>
    <submittedName>
        <fullName evidence="2">Uncharacterized protein</fullName>
    </submittedName>
</protein>
<keyword evidence="1" id="KW-0472">Membrane</keyword>
<evidence type="ECO:0000313" key="3">
    <source>
        <dbReference type="Proteomes" id="UP000029409"/>
    </source>
</evidence>
<evidence type="ECO:0000313" key="2">
    <source>
        <dbReference type="EMBL" id="AIQ10887.1"/>
    </source>
</evidence>
<keyword evidence="1" id="KW-1133">Transmembrane helix</keyword>
<proteinExistence type="predicted"/>
<organism evidence="2 3">
    <name type="scientific">Paenibacillus durus</name>
    <name type="common">Paenibacillus azotofixans</name>
    <dbReference type="NCBI Taxonomy" id="44251"/>
    <lineage>
        <taxon>Bacteria</taxon>
        <taxon>Bacillati</taxon>
        <taxon>Bacillota</taxon>
        <taxon>Bacilli</taxon>
        <taxon>Bacillales</taxon>
        <taxon>Paenibacillaceae</taxon>
        <taxon>Paenibacillus</taxon>
    </lineage>
</organism>
<keyword evidence="3" id="KW-1185">Reference proteome</keyword>
<dbReference type="KEGG" id="pdu:PDUR_01770"/>
<gene>
    <name evidence="2" type="ORF">PDUR_01770</name>
</gene>